<dbReference type="Gene3D" id="1.10.101.10">
    <property type="entry name" value="PGBD-like superfamily/PGBD"/>
    <property type="match status" value="2"/>
</dbReference>
<evidence type="ECO:0000313" key="5">
    <source>
        <dbReference type="Proteomes" id="UP000001623"/>
    </source>
</evidence>
<evidence type="ECO:0000256" key="1">
    <source>
        <dbReference type="SAM" id="MobiDB-lite"/>
    </source>
</evidence>
<keyword evidence="2" id="KW-0472">Membrane</keyword>
<dbReference type="eggNOG" id="COG3409">
    <property type="taxonomic scope" value="Bacteria"/>
</dbReference>
<evidence type="ECO:0000313" key="4">
    <source>
        <dbReference type="EMBL" id="AEH89823.1"/>
    </source>
</evidence>
<dbReference type="EMBL" id="CP002279">
    <property type="protein sequence ID" value="AEH89823.1"/>
    <property type="molecule type" value="Genomic_DNA"/>
</dbReference>
<dbReference type="InterPro" id="IPR002477">
    <property type="entry name" value="Peptidoglycan-bd-like"/>
</dbReference>
<feature type="region of interest" description="Disordered" evidence="1">
    <location>
        <begin position="161"/>
        <end position="214"/>
    </location>
</feature>
<evidence type="ECO:0000259" key="3">
    <source>
        <dbReference type="Pfam" id="PF01471"/>
    </source>
</evidence>
<dbReference type="SUPFAM" id="SSF47090">
    <property type="entry name" value="PGBD-like"/>
    <property type="match status" value="2"/>
</dbReference>
<dbReference type="InterPro" id="IPR036366">
    <property type="entry name" value="PGBDSf"/>
</dbReference>
<organism evidence="4 5">
    <name type="scientific">Mesorhizobium opportunistum (strain LMG 24607 / HAMBI 3007 / WSM2075)</name>
    <dbReference type="NCBI Taxonomy" id="536019"/>
    <lineage>
        <taxon>Bacteria</taxon>
        <taxon>Pseudomonadati</taxon>
        <taxon>Pseudomonadota</taxon>
        <taxon>Alphaproteobacteria</taxon>
        <taxon>Hyphomicrobiales</taxon>
        <taxon>Phyllobacteriaceae</taxon>
        <taxon>Mesorhizobium</taxon>
    </lineage>
</organism>
<dbReference type="InterPro" id="IPR036365">
    <property type="entry name" value="PGBD-like_sf"/>
</dbReference>
<feature type="transmembrane region" description="Helical" evidence="2">
    <location>
        <begin position="34"/>
        <end position="56"/>
    </location>
</feature>
<proteinExistence type="predicted"/>
<dbReference type="RefSeq" id="WP_013896460.1">
    <property type="nucleotide sequence ID" value="NC_015675.1"/>
</dbReference>
<keyword evidence="2" id="KW-1133">Transmembrane helix</keyword>
<feature type="domain" description="Peptidoglycan binding-like" evidence="3">
    <location>
        <begin position="102"/>
        <end position="156"/>
    </location>
</feature>
<sequence length="278" mass="29248">MARSARQPKAVKRRSNAFQDGAIAVGGMISRNPVLVGGSTAFLVTLFYVSANALWYQPFPHAGAFFATRSFQGFPHTATDEPETTINIVRPNAAPAPIKGDPVVEQVQGILKDLDFYSGTVDGISGPNTRKAIEAYQQKVGLNASGEIDAMLLDQLGATPKTAAVPKPQPRPDTPAAVPVSLQTGSGQTGSGQTSSGQADSGQNDVETNAALQGPDPRIVKIQAGLKAFGNDDMQLDGVVGARTKAAIKEFQSLFGLPQTGEPDEIVYVKMREIGLTN</sequence>
<protein>
    <submittedName>
        <fullName evidence="4">Peptidoglycan-binding domain 1 protein</fullName>
    </submittedName>
</protein>
<evidence type="ECO:0000256" key="2">
    <source>
        <dbReference type="SAM" id="Phobius"/>
    </source>
</evidence>
<dbReference type="AlphaFoldDB" id="F7Y8M2"/>
<feature type="domain" description="Peptidoglycan binding-like" evidence="3">
    <location>
        <begin position="217"/>
        <end position="268"/>
    </location>
</feature>
<name>F7Y8M2_MESOW</name>
<dbReference type="Proteomes" id="UP000001623">
    <property type="component" value="Chromosome"/>
</dbReference>
<feature type="compositionally biased region" description="Low complexity" evidence="1">
    <location>
        <begin position="181"/>
        <end position="203"/>
    </location>
</feature>
<keyword evidence="2" id="KW-0812">Transmembrane</keyword>
<accession>F7Y8M2</accession>
<dbReference type="HOGENOM" id="CLU_062775_0_0_5"/>
<reference evidence="4 5" key="1">
    <citation type="submission" date="2010-10" db="EMBL/GenBank/DDBJ databases">
        <title>Complete sequence of Mesorhizobium opportunistum WSM2075.</title>
        <authorList>
            <consortium name="US DOE Joint Genome Institute"/>
            <person name="Lucas S."/>
            <person name="Copeland A."/>
            <person name="Lapidus A."/>
            <person name="Cheng J.-F."/>
            <person name="Bruce D."/>
            <person name="Goodwin L."/>
            <person name="Pitluck S."/>
            <person name="Chertkov O."/>
            <person name="Misra M."/>
            <person name="Detter J.C."/>
            <person name="Han C."/>
            <person name="Tapia R."/>
            <person name="Land M."/>
            <person name="Hauser L."/>
            <person name="Kyrpides N."/>
            <person name="Ovchinnikova G."/>
            <person name="Mavrommatis K.M."/>
            <person name="Tiwari R.P."/>
            <person name="Howieson J.G."/>
            <person name="O'Hara G.W."/>
            <person name="Nandasena K.G."/>
            <person name="Woyke T."/>
        </authorList>
    </citation>
    <scope>NUCLEOTIDE SEQUENCE [LARGE SCALE GENOMIC DNA]</scope>
    <source>
        <strain evidence="5">LMG 24607 / HAMBI 3007 / WSM2075</strain>
    </source>
</reference>
<dbReference type="STRING" id="536019.Mesop_5407"/>
<dbReference type="KEGG" id="mop:Mesop_5407"/>
<dbReference type="Pfam" id="PF01471">
    <property type="entry name" value="PG_binding_1"/>
    <property type="match status" value="2"/>
</dbReference>
<gene>
    <name evidence="4" type="ordered locus">Mesop_5407</name>
</gene>